<keyword evidence="3" id="KW-1185">Reference proteome</keyword>
<protein>
    <submittedName>
        <fullName evidence="2">Uncharacterized protein</fullName>
    </submittedName>
</protein>
<feature type="compositionally biased region" description="Low complexity" evidence="1">
    <location>
        <begin position="11"/>
        <end position="27"/>
    </location>
</feature>
<dbReference type="AlphaFoldDB" id="A0A3N2CSP0"/>
<name>A0A3N2CSP0_9ACTN</name>
<feature type="region of interest" description="Disordered" evidence="1">
    <location>
        <begin position="1"/>
        <end position="41"/>
    </location>
</feature>
<gene>
    <name evidence="2" type="ORF">EDD33_1392</name>
</gene>
<dbReference type="EMBL" id="RKHO01000001">
    <property type="protein sequence ID" value="ROR90551.1"/>
    <property type="molecule type" value="Genomic_DNA"/>
</dbReference>
<sequence length="41" mass="4426">MTTTPAEPVQDPDQQPIIQPDEPSQPDTTPGTGNPDLDPQR</sequence>
<comment type="caution">
    <text evidence="2">The sequence shown here is derived from an EMBL/GenBank/DDBJ whole genome shotgun (WGS) entry which is preliminary data.</text>
</comment>
<dbReference type="RefSeq" id="WP_281274126.1">
    <property type="nucleotide sequence ID" value="NZ_RKHO01000001.1"/>
</dbReference>
<proteinExistence type="predicted"/>
<accession>A0A3N2CSP0</accession>
<evidence type="ECO:0000256" key="1">
    <source>
        <dbReference type="SAM" id="MobiDB-lite"/>
    </source>
</evidence>
<evidence type="ECO:0000313" key="3">
    <source>
        <dbReference type="Proteomes" id="UP000281738"/>
    </source>
</evidence>
<organism evidence="2 3">
    <name type="scientific">Nocardioides aurantiacus</name>
    <dbReference type="NCBI Taxonomy" id="86796"/>
    <lineage>
        <taxon>Bacteria</taxon>
        <taxon>Bacillati</taxon>
        <taxon>Actinomycetota</taxon>
        <taxon>Actinomycetes</taxon>
        <taxon>Propionibacteriales</taxon>
        <taxon>Nocardioidaceae</taxon>
        <taxon>Nocardioides</taxon>
    </lineage>
</organism>
<dbReference type="Proteomes" id="UP000281738">
    <property type="component" value="Unassembled WGS sequence"/>
</dbReference>
<reference evidence="2 3" key="1">
    <citation type="submission" date="2018-11" db="EMBL/GenBank/DDBJ databases">
        <title>Sequencing the genomes of 1000 actinobacteria strains.</title>
        <authorList>
            <person name="Klenk H.-P."/>
        </authorList>
    </citation>
    <scope>NUCLEOTIDE SEQUENCE [LARGE SCALE GENOMIC DNA]</scope>
    <source>
        <strain evidence="2 3">DSM 12652</strain>
    </source>
</reference>
<evidence type="ECO:0000313" key="2">
    <source>
        <dbReference type="EMBL" id="ROR90551.1"/>
    </source>
</evidence>